<feature type="compositionally biased region" description="Polar residues" evidence="7">
    <location>
        <begin position="170"/>
        <end position="188"/>
    </location>
</feature>
<evidence type="ECO:0000256" key="5">
    <source>
        <dbReference type="PROSITE-ProRule" id="PRU00042"/>
    </source>
</evidence>
<dbReference type="InterPro" id="IPR013087">
    <property type="entry name" value="Znf_C2H2_type"/>
</dbReference>
<dbReference type="GO" id="GO:0008270">
    <property type="term" value="F:zinc ion binding"/>
    <property type="evidence" value="ECO:0007669"/>
    <property type="project" value="UniProtKB-KW"/>
</dbReference>
<dbReference type="GO" id="GO:0005634">
    <property type="term" value="C:nucleus"/>
    <property type="evidence" value="ECO:0007669"/>
    <property type="project" value="UniProtKB-ARBA"/>
</dbReference>
<evidence type="ECO:0000256" key="2">
    <source>
        <dbReference type="ARBA" id="ARBA00022737"/>
    </source>
</evidence>
<evidence type="ECO:0000256" key="7">
    <source>
        <dbReference type="SAM" id="MobiDB-lite"/>
    </source>
</evidence>
<dbReference type="InterPro" id="IPR050329">
    <property type="entry name" value="GLI_C2H2-zinc-finger"/>
</dbReference>
<keyword evidence="3 5" id="KW-0863">Zinc-finger</keyword>
<dbReference type="GO" id="GO:0045944">
    <property type="term" value="P:positive regulation of transcription by RNA polymerase II"/>
    <property type="evidence" value="ECO:0007669"/>
    <property type="project" value="UniProtKB-ARBA"/>
</dbReference>
<dbReference type="SUPFAM" id="SSF57667">
    <property type="entry name" value="beta-beta-alpha zinc fingers"/>
    <property type="match status" value="1"/>
</dbReference>
<evidence type="ECO:0000259" key="8">
    <source>
        <dbReference type="PROSITE" id="PS50157"/>
    </source>
</evidence>
<evidence type="ECO:0000256" key="1">
    <source>
        <dbReference type="ARBA" id="ARBA00022723"/>
    </source>
</evidence>
<feature type="region of interest" description="Disordered" evidence="7">
    <location>
        <begin position="117"/>
        <end position="150"/>
    </location>
</feature>
<feature type="compositionally biased region" description="Low complexity" evidence="7">
    <location>
        <begin position="117"/>
        <end position="127"/>
    </location>
</feature>
<keyword evidence="10" id="KW-1185">Reference proteome</keyword>
<dbReference type="InterPro" id="IPR036236">
    <property type="entry name" value="Znf_C2H2_sf"/>
</dbReference>
<feature type="coiled-coil region" evidence="6">
    <location>
        <begin position="1"/>
        <end position="35"/>
    </location>
</feature>
<dbReference type="SMART" id="SM00355">
    <property type="entry name" value="ZnF_C2H2"/>
    <property type="match status" value="2"/>
</dbReference>
<reference evidence="9" key="1">
    <citation type="submission" date="2020-11" db="EMBL/GenBank/DDBJ databases">
        <authorList>
            <person name="Tran Van P."/>
        </authorList>
    </citation>
    <scope>NUCLEOTIDE SEQUENCE</scope>
</reference>
<dbReference type="EMBL" id="OC870111">
    <property type="protein sequence ID" value="CAD7634886.1"/>
    <property type="molecule type" value="Genomic_DNA"/>
</dbReference>
<dbReference type="Gene3D" id="3.30.160.60">
    <property type="entry name" value="Classic Zinc Finger"/>
    <property type="match status" value="2"/>
</dbReference>
<sequence length="393" mass="43630">MEMLKSEVKLLLLRNAQLENENTKLTQNELLIKRQLFNERQLSKVLEMVKAAQNDYIGKLNTLLVELTHDGQSGGTGGQSTGFSYSQIRADINNCVNVCKRLQTEYEWCKRTASTAATPAAAVASTPRKARPSTATNGSAVAANGSDNSKRLVDTMSATTSAVNKPLELAQTSSASHSAADGNGSSNEDIPVTSDDTDDEALMYEDEDSQEMPELDLIDLDMDDEMMINTDGEEEDDRDPNGAGEDYLDVTDTEFIPTRTLPKGARKTFPNGGNGAPRLMMSSPMKRHRKSDKRGFKTSQKFGDKFRCNWKDCVFISSYKQNVERHYRVHTGERPFKCQFNKCTFSASQAGNLKVHQQRHGHFTPNAHKIRIKSTHNAVRASPAKSPVKRDNQ</sequence>
<dbReference type="PROSITE" id="PS50157">
    <property type="entry name" value="ZINC_FINGER_C2H2_2"/>
    <property type="match status" value="2"/>
</dbReference>
<feature type="region of interest" description="Disordered" evidence="7">
    <location>
        <begin position="261"/>
        <end position="296"/>
    </location>
</feature>
<feature type="domain" description="C2H2-type" evidence="8">
    <location>
        <begin position="336"/>
        <end position="365"/>
    </location>
</feature>
<keyword evidence="1" id="KW-0479">Metal-binding</keyword>
<evidence type="ECO:0000313" key="10">
    <source>
        <dbReference type="Proteomes" id="UP000759131"/>
    </source>
</evidence>
<feature type="domain" description="C2H2-type" evidence="8">
    <location>
        <begin position="306"/>
        <end position="335"/>
    </location>
</feature>
<accession>A0A7R9Q791</accession>
<protein>
    <recommendedName>
        <fullName evidence="8">C2H2-type domain-containing protein</fullName>
    </recommendedName>
</protein>
<feature type="region of interest" description="Disordered" evidence="7">
    <location>
        <begin position="170"/>
        <end position="196"/>
    </location>
</feature>
<evidence type="ECO:0000256" key="4">
    <source>
        <dbReference type="ARBA" id="ARBA00022833"/>
    </source>
</evidence>
<organism evidence="9">
    <name type="scientific">Medioppia subpectinata</name>
    <dbReference type="NCBI Taxonomy" id="1979941"/>
    <lineage>
        <taxon>Eukaryota</taxon>
        <taxon>Metazoa</taxon>
        <taxon>Ecdysozoa</taxon>
        <taxon>Arthropoda</taxon>
        <taxon>Chelicerata</taxon>
        <taxon>Arachnida</taxon>
        <taxon>Acari</taxon>
        <taxon>Acariformes</taxon>
        <taxon>Sarcoptiformes</taxon>
        <taxon>Oribatida</taxon>
        <taxon>Brachypylina</taxon>
        <taxon>Oppioidea</taxon>
        <taxon>Oppiidae</taxon>
        <taxon>Medioppia</taxon>
    </lineage>
</organism>
<name>A0A7R9Q791_9ACAR</name>
<dbReference type="OrthoDB" id="6155966at2759"/>
<dbReference type="GO" id="GO:0000981">
    <property type="term" value="F:DNA-binding transcription factor activity, RNA polymerase II-specific"/>
    <property type="evidence" value="ECO:0007669"/>
    <property type="project" value="TreeGrafter"/>
</dbReference>
<dbReference type="Proteomes" id="UP000759131">
    <property type="component" value="Unassembled WGS sequence"/>
</dbReference>
<evidence type="ECO:0000313" key="9">
    <source>
        <dbReference type="EMBL" id="CAD7634886.1"/>
    </source>
</evidence>
<dbReference type="EMBL" id="CAJPIZ010015536">
    <property type="protein sequence ID" value="CAG2115316.1"/>
    <property type="molecule type" value="Genomic_DNA"/>
</dbReference>
<dbReference type="GO" id="GO:0000978">
    <property type="term" value="F:RNA polymerase II cis-regulatory region sequence-specific DNA binding"/>
    <property type="evidence" value="ECO:0007669"/>
    <property type="project" value="TreeGrafter"/>
</dbReference>
<dbReference type="PANTHER" id="PTHR19818">
    <property type="entry name" value="ZINC FINGER PROTEIN ZIC AND GLI"/>
    <property type="match status" value="1"/>
</dbReference>
<keyword evidence="4" id="KW-0862">Zinc</keyword>
<keyword evidence="2" id="KW-0677">Repeat</keyword>
<dbReference type="AlphaFoldDB" id="A0A7R9Q791"/>
<evidence type="ECO:0000256" key="3">
    <source>
        <dbReference type="ARBA" id="ARBA00022771"/>
    </source>
</evidence>
<dbReference type="PANTHER" id="PTHR19818:SF139">
    <property type="entry name" value="PAIR-RULE PROTEIN ODD-PAIRED"/>
    <property type="match status" value="1"/>
</dbReference>
<proteinExistence type="predicted"/>
<gene>
    <name evidence="9" type="ORF">OSB1V03_LOCUS15279</name>
</gene>
<evidence type="ECO:0000256" key="6">
    <source>
        <dbReference type="SAM" id="Coils"/>
    </source>
</evidence>
<keyword evidence="6" id="KW-0175">Coiled coil</keyword>